<keyword evidence="1" id="KW-0732">Signal</keyword>
<evidence type="ECO:0008006" key="4">
    <source>
        <dbReference type="Google" id="ProtNLM"/>
    </source>
</evidence>
<dbReference type="EMBL" id="SIHJ01000001">
    <property type="protein sequence ID" value="TWT37783.1"/>
    <property type="molecule type" value="Genomic_DNA"/>
</dbReference>
<gene>
    <name evidence="2" type="ORF">KOR34_27460</name>
</gene>
<dbReference type="AlphaFoldDB" id="A0A5C5VID4"/>
<keyword evidence="3" id="KW-1185">Reference proteome</keyword>
<dbReference type="RefSeq" id="WP_197531392.1">
    <property type="nucleotide sequence ID" value="NZ_SIHJ01000001.1"/>
</dbReference>
<evidence type="ECO:0000313" key="3">
    <source>
        <dbReference type="Proteomes" id="UP000316714"/>
    </source>
</evidence>
<evidence type="ECO:0000256" key="1">
    <source>
        <dbReference type="SAM" id="SignalP"/>
    </source>
</evidence>
<name>A0A5C5VID4_9BACT</name>
<dbReference type="Proteomes" id="UP000316714">
    <property type="component" value="Unassembled WGS sequence"/>
</dbReference>
<reference evidence="2 3" key="1">
    <citation type="submission" date="2019-02" db="EMBL/GenBank/DDBJ databases">
        <title>Deep-cultivation of Planctomycetes and their phenomic and genomic characterization uncovers novel biology.</title>
        <authorList>
            <person name="Wiegand S."/>
            <person name="Jogler M."/>
            <person name="Boedeker C."/>
            <person name="Pinto D."/>
            <person name="Vollmers J."/>
            <person name="Rivas-Marin E."/>
            <person name="Kohn T."/>
            <person name="Peeters S.H."/>
            <person name="Heuer A."/>
            <person name="Rast P."/>
            <person name="Oberbeckmann S."/>
            <person name="Bunk B."/>
            <person name="Jeske O."/>
            <person name="Meyerdierks A."/>
            <person name="Storesund J.E."/>
            <person name="Kallscheuer N."/>
            <person name="Luecker S."/>
            <person name="Lage O.M."/>
            <person name="Pohl T."/>
            <person name="Merkel B.J."/>
            <person name="Hornburger P."/>
            <person name="Mueller R.-W."/>
            <person name="Bruemmer F."/>
            <person name="Labrenz M."/>
            <person name="Spormann A.M."/>
            <person name="Op Den Camp H."/>
            <person name="Overmann J."/>
            <person name="Amann R."/>
            <person name="Jetten M.S.M."/>
            <person name="Mascher T."/>
            <person name="Medema M.H."/>
            <person name="Devos D.P."/>
            <person name="Kaster A.-K."/>
            <person name="Ovreas L."/>
            <person name="Rohde M."/>
            <person name="Galperin M.Y."/>
            <person name="Jogler C."/>
        </authorList>
    </citation>
    <scope>NUCLEOTIDE SEQUENCE [LARGE SCALE GENOMIC DNA]</scope>
    <source>
        <strain evidence="2 3">KOR34</strain>
    </source>
</reference>
<protein>
    <recommendedName>
        <fullName evidence="4">YXWGXW repeat (2 copies)</fullName>
    </recommendedName>
</protein>
<evidence type="ECO:0000313" key="2">
    <source>
        <dbReference type="EMBL" id="TWT37783.1"/>
    </source>
</evidence>
<accession>A0A5C5VID4</accession>
<organism evidence="2 3">
    <name type="scientific">Posidoniimonas corsicana</name>
    <dbReference type="NCBI Taxonomy" id="1938618"/>
    <lineage>
        <taxon>Bacteria</taxon>
        <taxon>Pseudomonadati</taxon>
        <taxon>Planctomycetota</taxon>
        <taxon>Planctomycetia</taxon>
        <taxon>Pirellulales</taxon>
        <taxon>Lacipirellulaceae</taxon>
        <taxon>Posidoniimonas</taxon>
    </lineage>
</organism>
<proteinExistence type="predicted"/>
<sequence precursor="true">MRLSLPTVVLFGFSGFLGLHAGHAPAQVYAPQYIVPPPANREVVTEAPSAQHVWVPGHWNRTPDEWQWTGGAWMVPPAGNAYWVDGYWQHRGGQFEWEPAHWATARQGVIVNKPVNVPKAYQEAKPAPPAASSMAWQPGHWDWRGTWVWEPGAYVATTVSKSRWVNGKWIAGADGQWRWMPAHWEAQ</sequence>
<feature type="chain" id="PRO_5022886416" description="YXWGXW repeat (2 copies)" evidence="1">
    <location>
        <begin position="22"/>
        <end position="187"/>
    </location>
</feature>
<comment type="caution">
    <text evidence="2">The sequence shown here is derived from an EMBL/GenBank/DDBJ whole genome shotgun (WGS) entry which is preliminary data.</text>
</comment>
<dbReference type="Pfam" id="PF12779">
    <property type="entry name" value="WXXGXW"/>
    <property type="match status" value="3"/>
</dbReference>
<feature type="signal peptide" evidence="1">
    <location>
        <begin position="1"/>
        <end position="21"/>
    </location>
</feature>
<dbReference type="InterPro" id="IPR024447">
    <property type="entry name" value="YXWGXW_rpt"/>
</dbReference>